<name>A0ABT8KMU5_9BACT</name>
<evidence type="ECO:0000259" key="2">
    <source>
        <dbReference type="Pfam" id="PF02368"/>
    </source>
</evidence>
<evidence type="ECO:0000313" key="3">
    <source>
        <dbReference type="EMBL" id="MDN5200850.1"/>
    </source>
</evidence>
<protein>
    <submittedName>
        <fullName evidence="3">Ig-like domain-containing protein</fullName>
    </submittedName>
</protein>
<dbReference type="SUPFAM" id="SSF75011">
    <property type="entry name" value="3-carboxy-cis,cis-mucoante lactonizing enzyme"/>
    <property type="match status" value="1"/>
</dbReference>
<dbReference type="Proteomes" id="UP001172082">
    <property type="component" value="Unassembled WGS sequence"/>
</dbReference>
<dbReference type="InterPro" id="IPR015943">
    <property type="entry name" value="WD40/YVTN_repeat-like_dom_sf"/>
</dbReference>
<keyword evidence="4" id="KW-1185">Reference proteome</keyword>
<proteinExistence type="predicted"/>
<evidence type="ECO:0000313" key="4">
    <source>
        <dbReference type="Proteomes" id="UP001172082"/>
    </source>
</evidence>
<dbReference type="InterPro" id="IPR008964">
    <property type="entry name" value="Invasin/intimin_cell_adhesion"/>
</dbReference>
<feature type="chain" id="PRO_5045251455" evidence="1">
    <location>
        <begin position="28"/>
        <end position="665"/>
    </location>
</feature>
<dbReference type="InterPro" id="IPR003343">
    <property type="entry name" value="Big_2"/>
</dbReference>
<dbReference type="Gene3D" id="2.130.10.10">
    <property type="entry name" value="YVTN repeat-like/Quinoprotein amine dehydrogenase"/>
    <property type="match status" value="1"/>
</dbReference>
<sequence length="665" mass="73419">MERSLHKLAFPLLVVCLSISTILPAFSQDELSIKVEPENLVMNVGEKLKIKAYVVDKNGKRIKDRKIGYYSRKRRAVGVDSTGLVTAYAPGSYSLIIISPDEKKYLRSDYKVEVSYPPITKVEIQQVPNHIYAGTSIPLNIKVFDKMDMERKDVSVELSSANKTIANTDQFFNLHARKPGKTTITASVEGITGKLNVEIIENPVVRIELTSNAEGGRTGDVFHFTATALDKKGNKIEDAPITYTYHGVADDVSSSASGLVKDDGRFVADEAGRYTITASSGPFSASKMLQIAPRNVKRKLDLVGKGLVNDKHTSDFWIWEGVDGKDYGVTGTWGADGTAYFWDVTDPANIQKIDSIQVDARTVNDVKISEDGKICVISREGASNRKNGIVIIDVTNPRDTKIISTFTENLTGGVHNLFIYQNHVYALSAGQKYYIINIEDPKQPRIVSKFELDTPGHAIHDVWVEDGIAYSSNWSDGVYLVDVGNGIAGGSPENPVAFANYEYPSGAHHATFPFKSKSTGKFYTVLGDEIFPYGLNLNGPNVAGGFLHFVDFTDLENPEEIARFEVPGAGSHNYWIEDETLYVAFYNGGVRVVDISGELMGDLYKQGREIAWILPSAADGYIPNSPFTWGAQLYKGHIFYSDWNSGLWAAKLEPEKPENTKIQTK</sequence>
<feature type="signal peptide" evidence="1">
    <location>
        <begin position="1"/>
        <end position="27"/>
    </location>
</feature>
<dbReference type="Pfam" id="PF02368">
    <property type="entry name" value="Big_2"/>
    <property type="match status" value="1"/>
</dbReference>
<reference evidence="3" key="1">
    <citation type="submission" date="2023-06" db="EMBL/GenBank/DDBJ databases">
        <title>Genomic of Parafulvivirga corallium.</title>
        <authorList>
            <person name="Wang G."/>
        </authorList>
    </citation>
    <scope>NUCLEOTIDE SEQUENCE</scope>
    <source>
        <strain evidence="3">BMA10</strain>
    </source>
</reference>
<feature type="domain" description="BIG2" evidence="2">
    <location>
        <begin position="32"/>
        <end position="94"/>
    </location>
</feature>
<accession>A0ABT8KMU5</accession>
<dbReference type="SUPFAM" id="SSF49373">
    <property type="entry name" value="Invasin/intimin cell-adhesion fragments"/>
    <property type="match status" value="1"/>
</dbReference>
<evidence type="ECO:0000256" key="1">
    <source>
        <dbReference type="SAM" id="SignalP"/>
    </source>
</evidence>
<organism evidence="3 4">
    <name type="scientific">Splendidivirga corallicola</name>
    <dbReference type="NCBI Taxonomy" id="3051826"/>
    <lineage>
        <taxon>Bacteria</taxon>
        <taxon>Pseudomonadati</taxon>
        <taxon>Bacteroidota</taxon>
        <taxon>Cytophagia</taxon>
        <taxon>Cytophagales</taxon>
        <taxon>Splendidivirgaceae</taxon>
        <taxon>Splendidivirga</taxon>
    </lineage>
</organism>
<dbReference type="Gene3D" id="2.60.40.1080">
    <property type="match status" value="2"/>
</dbReference>
<dbReference type="RefSeq" id="WP_346750880.1">
    <property type="nucleotide sequence ID" value="NZ_JAUJEA010000002.1"/>
</dbReference>
<dbReference type="EMBL" id="JAUJEA010000002">
    <property type="protein sequence ID" value="MDN5200850.1"/>
    <property type="molecule type" value="Genomic_DNA"/>
</dbReference>
<gene>
    <name evidence="3" type="ORF">QQ008_05745</name>
</gene>
<keyword evidence="1" id="KW-0732">Signal</keyword>
<comment type="caution">
    <text evidence="3">The sequence shown here is derived from an EMBL/GenBank/DDBJ whole genome shotgun (WGS) entry which is preliminary data.</text>
</comment>